<evidence type="ECO:0000313" key="2">
    <source>
        <dbReference type="EMBL" id="PJJ65554.1"/>
    </source>
</evidence>
<gene>
    <name evidence="2" type="ORF">CLV54_0587</name>
</gene>
<evidence type="ECO:0000259" key="1">
    <source>
        <dbReference type="Pfam" id="PF01636"/>
    </source>
</evidence>
<dbReference type="SUPFAM" id="SSF56112">
    <property type="entry name" value="Protein kinase-like (PK-like)"/>
    <property type="match status" value="1"/>
</dbReference>
<dbReference type="InterPro" id="IPR051678">
    <property type="entry name" value="AGP_Transferase"/>
</dbReference>
<dbReference type="Gene3D" id="3.90.1200.10">
    <property type="match status" value="1"/>
</dbReference>
<keyword evidence="3" id="KW-1185">Reference proteome</keyword>
<name>A0A2M9C4U6_9MICO</name>
<dbReference type="CDD" id="cd05155">
    <property type="entry name" value="APH_ChoK_like_1"/>
    <property type="match status" value="1"/>
</dbReference>
<organism evidence="2 3">
    <name type="scientific">Compostimonas suwonensis</name>
    <dbReference type="NCBI Taxonomy" id="1048394"/>
    <lineage>
        <taxon>Bacteria</taxon>
        <taxon>Bacillati</taxon>
        <taxon>Actinomycetota</taxon>
        <taxon>Actinomycetes</taxon>
        <taxon>Micrococcales</taxon>
        <taxon>Microbacteriaceae</taxon>
        <taxon>Compostimonas</taxon>
    </lineage>
</organism>
<dbReference type="Pfam" id="PF01636">
    <property type="entry name" value="APH"/>
    <property type="match status" value="1"/>
</dbReference>
<dbReference type="EMBL" id="PGFB01000001">
    <property type="protein sequence ID" value="PJJ65554.1"/>
    <property type="molecule type" value="Genomic_DNA"/>
</dbReference>
<keyword evidence="2" id="KW-0808">Transferase</keyword>
<dbReference type="PANTHER" id="PTHR21310:SF42">
    <property type="entry name" value="BIFUNCTIONAL AAC_APH"/>
    <property type="match status" value="1"/>
</dbReference>
<dbReference type="OrthoDB" id="9797603at2"/>
<keyword evidence="2" id="KW-0418">Kinase</keyword>
<accession>A0A2M9C4U6</accession>
<comment type="caution">
    <text evidence="2">The sequence shown here is derived from an EMBL/GenBank/DDBJ whole genome shotgun (WGS) entry which is preliminary data.</text>
</comment>
<dbReference type="GO" id="GO:0016301">
    <property type="term" value="F:kinase activity"/>
    <property type="evidence" value="ECO:0007669"/>
    <property type="project" value="UniProtKB-KW"/>
</dbReference>
<reference evidence="2 3" key="1">
    <citation type="submission" date="2017-11" db="EMBL/GenBank/DDBJ databases">
        <title>Genomic Encyclopedia of Archaeal and Bacterial Type Strains, Phase II (KMG-II): From Individual Species to Whole Genera.</title>
        <authorList>
            <person name="Goeker M."/>
        </authorList>
    </citation>
    <scope>NUCLEOTIDE SEQUENCE [LARGE SCALE GENOMIC DNA]</scope>
    <source>
        <strain evidence="2 3">DSM 25625</strain>
    </source>
</reference>
<protein>
    <submittedName>
        <fullName evidence="2">Aminoglycoside phosphotransferase (APT) family kinase protein</fullName>
    </submittedName>
</protein>
<dbReference type="AlphaFoldDB" id="A0A2M9C4U6"/>
<proteinExistence type="predicted"/>
<sequence>MSDEQIRALVDDELVARLIGSQFPRWAGLPVRPVEHSGWDNRTFRLGDELLVRLPSGRGYVPQVQKEHRWLPALAPRLPLPIPAPLAQGEPGAGYPFIWSVYGWIEGEPASIAPLGDPLVFATELAGFLRALRAIDASDGPAAGAHSAFRGAPLEVYDDETRRALAVLGDRVPADARAVWQAALDSPFAGPPVWFHGDVAAGNLLVRQGRLAAVLDFGCSGVGDPACDTTIAWTMLTGDSREAFRAELALDEATWARGRGWALWKSLITLAGQVDAPADAAERTVAEARRVLAEVLDDHRRAA</sequence>
<dbReference type="Proteomes" id="UP000230161">
    <property type="component" value="Unassembled WGS sequence"/>
</dbReference>
<evidence type="ECO:0000313" key="3">
    <source>
        <dbReference type="Proteomes" id="UP000230161"/>
    </source>
</evidence>
<dbReference type="Gene3D" id="3.30.200.20">
    <property type="entry name" value="Phosphorylase Kinase, domain 1"/>
    <property type="match status" value="1"/>
</dbReference>
<dbReference type="PANTHER" id="PTHR21310">
    <property type="entry name" value="AMINOGLYCOSIDE PHOSPHOTRANSFERASE-RELATED-RELATED"/>
    <property type="match status" value="1"/>
</dbReference>
<dbReference type="InterPro" id="IPR011009">
    <property type="entry name" value="Kinase-like_dom_sf"/>
</dbReference>
<dbReference type="InterPro" id="IPR002575">
    <property type="entry name" value="Aminoglycoside_PTrfase"/>
</dbReference>
<feature type="domain" description="Aminoglycoside phosphotransferase" evidence="1">
    <location>
        <begin position="37"/>
        <end position="261"/>
    </location>
</feature>